<name>A0A1D7VQR1_9ACTN</name>
<dbReference type="KEGG" id="slc:SL103_25010"/>
<evidence type="ECO:0000313" key="10">
    <source>
        <dbReference type="Proteomes" id="UP000094094"/>
    </source>
</evidence>
<sequence length="90" mass="9479">MYVKGVPAVRAATGRSDRAVHPLRTAVLLAGLTATASGVAADSYDYRLGVSIWFRSPFALDPDVSAMGPPAPYRHPAVGAARGSSGRRRR</sequence>
<keyword evidence="4" id="KW-1133">Transmembrane helix</keyword>
<evidence type="ECO:0000256" key="1">
    <source>
        <dbReference type="ARBA" id="ARBA00004651"/>
    </source>
</evidence>
<keyword evidence="10" id="KW-1185">Reference proteome</keyword>
<gene>
    <name evidence="9" type="ORF">SL103_25010</name>
</gene>
<dbReference type="GO" id="GO:0016491">
    <property type="term" value="F:oxidoreductase activity"/>
    <property type="evidence" value="ECO:0007669"/>
    <property type="project" value="UniProtKB-KW"/>
</dbReference>
<dbReference type="EMBL" id="CP017157">
    <property type="protein sequence ID" value="AOP49071.1"/>
    <property type="molecule type" value="Genomic_DNA"/>
</dbReference>
<evidence type="ECO:0000256" key="6">
    <source>
        <dbReference type="ARBA" id="ARBA00023136"/>
    </source>
</evidence>
<evidence type="ECO:0000256" key="3">
    <source>
        <dbReference type="ARBA" id="ARBA00022692"/>
    </source>
</evidence>
<evidence type="ECO:0000256" key="7">
    <source>
        <dbReference type="SAM" id="MobiDB-lite"/>
    </source>
</evidence>
<keyword evidence="6" id="KW-0472">Membrane</keyword>
<organism evidence="9 10">
    <name type="scientific">Streptomyces lydicus</name>
    <dbReference type="NCBI Taxonomy" id="47763"/>
    <lineage>
        <taxon>Bacteria</taxon>
        <taxon>Bacillati</taxon>
        <taxon>Actinomycetota</taxon>
        <taxon>Actinomycetes</taxon>
        <taxon>Kitasatosporales</taxon>
        <taxon>Streptomycetaceae</taxon>
        <taxon>Streptomyces</taxon>
    </lineage>
</organism>
<accession>A0A1D7VQR1</accession>
<evidence type="ECO:0000256" key="4">
    <source>
        <dbReference type="ARBA" id="ARBA00022989"/>
    </source>
</evidence>
<evidence type="ECO:0000259" key="8">
    <source>
        <dbReference type="Pfam" id="PF02665"/>
    </source>
</evidence>
<dbReference type="Proteomes" id="UP000094094">
    <property type="component" value="Chromosome"/>
</dbReference>
<keyword evidence="5" id="KW-0560">Oxidoreductase</keyword>
<dbReference type="GO" id="GO:0005886">
    <property type="term" value="C:plasma membrane"/>
    <property type="evidence" value="ECO:0007669"/>
    <property type="project" value="UniProtKB-SubCell"/>
</dbReference>
<dbReference type="Pfam" id="PF02665">
    <property type="entry name" value="Nitrate_red_gam"/>
    <property type="match status" value="1"/>
</dbReference>
<reference evidence="9 10" key="1">
    <citation type="submission" date="2016-09" db="EMBL/GenBank/DDBJ databases">
        <title>Complete genome sequencing of Streptomyces lydicus 103 and metabolic pathways analysis of antibiotic biosynthesis.</title>
        <authorList>
            <person name="Jia N."/>
            <person name="Ding M.-Z."/>
            <person name="Gao F."/>
            <person name="Yuan Y.-J."/>
        </authorList>
    </citation>
    <scope>NUCLEOTIDE SEQUENCE [LARGE SCALE GENOMIC DNA]</scope>
    <source>
        <strain evidence="9 10">103</strain>
    </source>
</reference>
<evidence type="ECO:0000313" key="9">
    <source>
        <dbReference type="EMBL" id="AOP49071.1"/>
    </source>
</evidence>
<feature type="region of interest" description="Disordered" evidence="7">
    <location>
        <begin position="68"/>
        <end position="90"/>
    </location>
</feature>
<dbReference type="SUPFAM" id="SSF103501">
    <property type="entry name" value="Respiratory nitrate reductase 1 gamma chain"/>
    <property type="match status" value="1"/>
</dbReference>
<proteinExistence type="predicted"/>
<evidence type="ECO:0000256" key="2">
    <source>
        <dbReference type="ARBA" id="ARBA00022475"/>
    </source>
</evidence>
<protein>
    <recommendedName>
        <fullName evidence="8">NarG-like domain-containing protein</fullName>
    </recommendedName>
</protein>
<evidence type="ECO:0000256" key="5">
    <source>
        <dbReference type="ARBA" id="ARBA00023002"/>
    </source>
</evidence>
<feature type="domain" description="NarG-like" evidence="8">
    <location>
        <begin position="7"/>
        <end position="67"/>
    </location>
</feature>
<comment type="subcellular location">
    <subcellularLocation>
        <location evidence="1">Cell membrane</location>
        <topology evidence="1">Multi-pass membrane protein</topology>
    </subcellularLocation>
</comment>
<keyword evidence="2" id="KW-1003">Cell membrane</keyword>
<dbReference type="AlphaFoldDB" id="A0A1D7VQR1"/>
<dbReference type="InterPro" id="IPR036197">
    <property type="entry name" value="NarG-like_sf"/>
</dbReference>
<dbReference type="InterPro" id="IPR023234">
    <property type="entry name" value="NarG-like_domain"/>
</dbReference>
<keyword evidence="3" id="KW-0812">Transmembrane</keyword>